<dbReference type="GO" id="GO:0000785">
    <property type="term" value="C:chromatin"/>
    <property type="evidence" value="ECO:0007669"/>
    <property type="project" value="TreeGrafter"/>
</dbReference>
<keyword evidence="2" id="KW-0479">Metal-binding</keyword>
<dbReference type="InterPro" id="IPR051059">
    <property type="entry name" value="VerF-like"/>
</dbReference>
<evidence type="ECO:0000256" key="7">
    <source>
        <dbReference type="SAM" id="MobiDB-lite"/>
    </source>
</evidence>
<comment type="subcellular location">
    <subcellularLocation>
        <location evidence="1">Nucleus</location>
    </subcellularLocation>
</comment>
<dbReference type="GO" id="GO:0000978">
    <property type="term" value="F:RNA polymerase II cis-regulatory region sequence-specific DNA binding"/>
    <property type="evidence" value="ECO:0007669"/>
    <property type="project" value="InterPro"/>
</dbReference>
<feature type="domain" description="Xylanolytic transcriptional activator regulatory" evidence="8">
    <location>
        <begin position="374"/>
        <end position="620"/>
    </location>
</feature>
<keyword evidence="3" id="KW-0677">Repeat</keyword>
<feature type="compositionally biased region" description="Basic and acidic residues" evidence="7">
    <location>
        <begin position="10"/>
        <end position="19"/>
    </location>
</feature>
<proteinExistence type="predicted"/>
<dbReference type="OrthoDB" id="6077919at2759"/>
<comment type="caution">
    <text evidence="9">The sequence shown here is derived from an EMBL/GenBank/DDBJ whole genome shotgun (WGS) entry which is preliminary data.</text>
</comment>
<sequence length="931" mass="104617">MARLSPKSRQAFEDRRESAIRTSPSRLQGFNPASTYTHISSRPLPTTAHSQSMPPSPNSLAAQFCSPTVVTANMAFNPRHQRAVSDLGPTTYTPRTGKVSKALKGKKVHQCQHEGCGKLFSRAEHVRGDKLNALPETIHSDTHIQSSPVSMTSEPQGLMSPISLNQQHASVPAVHHEGDLMSIGSLVQPGTQHHFANDYSMSVWCEPERGLVRGDLFSDSPQVNTDDTMVYSSPDSCRSPASDVNPFQFPQRTPIMNQSYSEPFYHPQIHESSFKMASTASDWTPLQAGTSTSQMLPISLEGDILQTVGEPSLRCRYGRTRINILVALPVSVPFFPLDRNEWSALRRELNFSPGVILRNDGMEIIDTAQWQDCLECYWKNFHPLVPIVHRPTFCAAKPIPLISAAMVAIGSQYDTRPNAKEYSLSILEACLNLLAKRNPITIRSRISDIQAVFLLEYLSKYRSRKADVTLSPRFKALYGTFIQNRHWASKNPLAIFNTLSEDEKRSGLGKAYSFWVENETRRRILQAAFLLDVQQSTLFQQPLAFLQANIRTLGSNIRHGDPIDLPFPCRTELWESAGIEEWAQYARVSEPLTLSSAAARIICQNDSSLKLDAFQSNLILSYAMLTNMRSMDLEQTLEPFIGRLEHGMTAKARAQYTESSSRLTHPSHTLFAYHALLAAYRAPLRALLIVSGESWLFNQKLEDQAEYQQAKKTLRLWVSDTDEMKKAVWHALRVLEYAIDHPVLGDTPELIYPNTGLSHASARFSDGSCYITPSNVNAHNGNDIHRTDNMFPTPGYLIERNTMLPHSNRADPTTTLHSNWALYICALICWAYGAGTSTATTANDSLPYSTPASPRTYVTRLMLFAPSWSQISRNSIPDHVRRDTCGLLAYIRTRWLQPDRMGGLLNEGARVLHRLSERHHPNIIENKNWEF</sequence>
<reference evidence="9 10" key="1">
    <citation type="submission" date="2017-10" db="EMBL/GenBank/DDBJ databases">
        <title>Comparative genomics in systemic dimorphic fungi from Ajellomycetaceae.</title>
        <authorList>
            <person name="Munoz J.F."/>
            <person name="Mcewen J.G."/>
            <person name="Clay O.K."/>
            <person name="Cuomo C.A."/>
        </authorList>
    </citation>
    <scope>NUCLEOTIDE SEQUENCE [LARGE SCALE GENOMIC DNA]</scope>
    <source>
        <strain evidence="9 10">UAMH130</strain>
    </source>
</reference>
<keyword evidence="6" id="KW-0539">Nucleus</keyword>
<dbReference type="PANTHER" id="PTHR40626:SF30">
    <property type="entry name" value="FINGER DOMAIN PROTEIN, PUTATIVE (AFU_ORTHOLOGUE AFUA_4G13600)-RELATED"/>
    <property type="match status" value="1"/>
</dbReference>
<dbReference type="EMBL" id="PDNC01000009">
    <property type="protein sequence ID" value="PGH08421.1"/>
    <property type="molecule type" value="Genomic_DNA"/>
</dbReference>
<evidence type="ECO:0000256" key="5">
    <source>
        <dbReference type="ARBA" id="ARBA00022833"/>
    </source>
</evidence>
<name>A0A2B7XI24_9EURO</name>
<dbReference type="Proteomes" id="UP000224080">
    <property type="component" value="Unassembled WGS sequence"/>
</dbReference>
<dbReference type="AlphaFoldDB" id="A0A2B7XI24"/>
<gene>
    <name evidence="9" type="ORF">GX51_01248</name>
</gene>
<dbReference type="InterPro" id="IPR007219">
    <property type="entry name" value="XnlR_reg_dom"/>
</dbReference>
<accession>A0A2B7XI24</accession>
<keyword evidence="10" id="KW-1185">Reference proteome</keyword>
<dbReference type="PANTHER" id="PTHR40626">
    <property type="entry name" value="MIP31509P"/>
    <property type="match status" value="1"/>
</dbReference>
<evidence type="ECO:0000256" key="1">
    <source>
        <dbReference type="ARBA" id="ARBA00004123"/>
    </source>
</evidence>
<dbReference type="STRING" id="2060905.A0A2B7XI24"/>
<dbReference type="GO" id="GO:0000981">
    <property type="term" value="F:DNA-binding transcription factor activity, RNA polymerase II-specific"/>
    <property type="evidence" value="ECO:0007669"/>
    <property type="project" value="InterPro"/>
</dbReference>
<evidence type="ECO:0000313" key="9">
    <source>
        <dbReference type="EMBL" id="PGH08421.1"/>
    </source>
</evidence>
<keyword evidence="5" id="KW-0862">Zinc</keyword>
<dbReference type="CDD" id="cd12148">
    <property type="entry name" value="fungal_TF_MHR"/>
    <property type="match status" value="1"/>
</dbReference>
<dbReference type="Pfam" id="PF04082">
    <property type="entry name" value="Fungal_trans"/>
    <property type="match status" value="1"/>
</dbReference>
<keyword evidence="4" id="KW-0863">Zinc-finger</keyword>
<evidence type="ECO:0000256" key="2">
    <source>
        <dbReference type="ARBA" id="ARBA00022723"/>
    </source>
</evidence>
<evidence type="ECO:0000256" key="6">
    <source>
        <dbReference type="ARBA" id="ARBA00023242"/>
    </source>
</evidence>
<dbReference type="GO" id="GO:0008270">
    <property type="term" value="F:zinc ion binding"/>
    <property type="evidence" value="ECO:0007669"/>
    <property type="project" value="UniProtKB-KW"/>
</dbReference>
<dbReference type="GO" id="GO:0006351">
    <property type="term" value="P:DNA-templated transcription"/>
    <property type="evidence" value="ECO:0007669"/>
    <property type="project" value="InterPro"/>
</dbReference>
<evidence type="ECO:0000313" key="10">
    <source>
        <dbReference type="Proteomes" id="UP000224080"/>
    </source>
</evidence>
<organism evidence="9 10">
    <name type="scientific">Blastomyces parvus</name>
    <dbReference type="NCBI Taxonomy" id="2060905"/>
    <lineage>
        <taxon>Eukaryota</taxon>
        <taxon>Fungi</taxon>
        <taxon>Dikarya</taxon>
        <taxon>Ascomycota</taxon>
        <taxon>Pezizomycotina</taxon>
        <taxon>Eurotiomycetes</taxon>
        <taxon>Eurotiomycetidae</taxon>
        <taxon>Onygenales</taxon>
        <taxon>Ajellomycetaceae</taxon>
        <taxon>Blastomyces</taxon>
    </lineage>
</organism>
<feature type="region of interest" description="Disordered" evidence="7">
    <location>
        <begin position="1"/>
        <end position="58"/>
    </location>
</feature>
<dbReference type="GO" id="GO:0005634">
    <property type="term" value="C:nucleus"/>
    <property type="evidence" value="ECO:0007669"/>
    <property type="project" value="UniProtKB-SubCell"/>
</dbReference>
<evidence type="ECO:0000259" key="8">
    <source>
        <dbReference type="Pfam" id="PF04082"/>
    </source>
</evidence>
<feature type="compositionally biased region" description="Polar residues" evidence="7">
    <location>
        <begin position="20"/>
        <end position="58"/>
    </location>
</feature>
<evidence type="ECO:0000256" key="4">
    <source>
        <dbReference type="ARBA" id="ARBA00022771"/>
    </source>
</evidence>
<protein>
    <recommendedName>
        <fullName evidence="8">Xylanolytic transcriptional activator regulatory domain-containing protein</fullName>
    </recommendedName>
</protein>
<evidence type="ECO:0000256" key="3">
    <source>
        <dbReference type="ARBA" id="ARBA00022737"/>
    </source>
</evidence>